<feature type="transmembrane region" description="Helical" evidence="1">
    <location>
        <begin position="268"/>
        <end position="287"/>
    </location>
</feature>
<feature type="transmembrane region" description="Helical" evidence="1">
    <location>
        <begin position="151"/>
        <end position="172"/>
    </location>
</feature>
<dbReference type="Proteomes" id="UP000248326">
    <property type="component" value="Unassembled WGS sequence"/>
</dbReference>
<keyword evidence="1" id="KW-1133">Transmembrane helix</keyword>
<evidence type="ECO:0008006" key="4">
    <source>
        <dbReference type="Google" id="ProtNLM"/>
    </source>
</evidence>
<keyword evidence="3" id="KW-1185">Reference proteome</keyword>
<keyword evidence="1" id="KW-0812">Transmembrane</keyword>
<comment type="caution">
    <text evidence="2">The sequence shown here is derived from an EMBL/GenBank/DDBJ whole genome shotgun (WGS) entry which is preliminary data.</text>
</comment>
<evidence type="ECO:0000256" key="1">
    <source>
        <dbReference type="SAM" id="Phobius"/>
    </source>
</evidence>
<evidence type="ECO:0000313" key="3">
    <source>
        <dbReference type="Proteomes" id="UP000248326"/>
    </source>
</evidence>
<dbReference type="AlphaFoldDB" id="A0A318SC40"/>
<protein>
    <recommendedName>
        <fullName evidence="4">ABC transporter permease</fullName>
    </recommendedName>
</protein>
<dbReference type="EMBL" id="QJSX01000007">
    <property type="protein sequence ID" value="PYE53880.1"/>
    <property type="molecule type" value="Genomic_DNA"/>
</dbReference>
<proteinExistence type="predicted"/>
<feature type="transmembrane region" description="Helical" evidence="1">
    <location>
        <begin position="203"/>
        <end position="223"/>
    </location>
</feature>
<keyword evidence="1" id="KW-0472">Membrane</keyword>
<gene>
    <name evidence="2" type="ORF">DES52_107138</name>
</gene>
<reference evidence="2 3" key="1">
    <citation type="submission" date="2018-06" db="EMBL/GenBank/DDBJ databases">
        <title>Genomic Encyclopedia of Type Strains, Phase IV (KMG-IV): sequencing the most valuable type-strain genomes for metagenomic binning, comparative biology and taxonomic classification.</title>
        <authorList>
            <person name="Goeker M."/>
        </authorList>
    </citation>
    <scope>NUCLEOTIDE SEQUENCE [LARGE SCALE GENOMIC DNA]</scope>
    <source>
        <strain evidence="2 3">DSM 18048</strain>
    </source>
</reference>
<feature type="transmembrane region" description="Helical" evidence="1">
    <location>
        <begin position="119"/>
        <end position="139"/>
    </location>
</feature>
<organism evidence="2 3">
    <name type="scientific">Deinococcus yavapaiensis KR-236</name>
    <dbReference type="NCBI Taxonomy" id="694435"/>
    <lineage>
        <taxon>Bacteria</taxon>
        <taxon>Thermotogati</taxon>
        <taxon>Deinococcota</taxon>
        <taxon>Deinococci</taxon>
        <taxon>Deinococcales</taxon>
        <taxon>Deinococcaceae</taxon>
        <taxon>Deinococcus</taxon>
    </lineage>
</organism>
<name>A0A318SC40_9DEIO</name>
<evidence type="ECO:0000313" key="2">
    <source>
        <dbReference type="EMBL" id="PYE53880.1"/>
    </source>
</evidence>
<accession>A0A318SC40</accession>
<feature type="transmembrane region" description="Helical" evidence="1">
    <location>
        <begin position="178"/>
        <end position="196"/>
    </location>
</feature>
<sequence>MLAALAWPAVHTAPRRVPVAVVASAPIYRLLQARLERAKPGAFELHATKSVESARAAIMNRDVYGALLVTPQEVSVLTASAASPAVAQLLSQLPSAMRAERGSTVEDVAPATTGDPRQAGLGAAALPLIFCGSLCTMMLGRFYRSARTRLVGVLLVALLGGLALTAMLQFWFGTLSGSYFLNSAVLGGSITALAVFVMGLERLLGAGGLSLGLTIMMLLGNPLSALTSAPQLLPDGWGALGQLLPPGAFGSLLRSVAFFGGAGALQPAVTLAAWTAVGLGLMLLAHVHPKVTRAQGREAWSVAR</sequence>